<keyword evidence="1" id="KW-0472">Membrane</keyword>
<gene>
    <name evidence="2" type="ORF">UY3_04504</name>
</gene>
<organism evidence="2 3">
    <name type="scientific">Chelonia mydas</name>
    <name type="common">Green sea-turtle</name>
    <name type="synonym">Chelonia agassizi</name>
    <dbReference type="NCBI Taxonomy" id="8469"/>
    <lineage>
        <taxon>Eukaryota</taxon>
        <taxon>Metazoa</taxon>
        <taxon>Chordata</taxon>
        <taxon>Craniata</taxon>
        <taxon>Vertebrata</taxon>
        <taxon>Euteleostomi</taxon>
        <taxon>Archelosauria</taxon>
        <taxon>Testudinata</taxon>
        <taxon>Testudines</taxon>
        <taxon>Cryptodira</taxon>
        <taxon>Durocryptodira</taxon>
        <taxon>Americhelydia</taxon>
        <taxon>Chelonioidea</taxon>
        <taxon>Cheloniidae</taxon>
        <taxon>Chelonia</taxon>
    </lineage>
</organism>
<keyword evidence="1" id="KW-0812">Transmembrane</keyword>
<reference evidence="3" key="1">
    <citation type="journal article" date="2013" name="Nat. Genet.">
        <title>The draft genomes of soft-shell turtle and green sea turtle yield insights into the development and evolution of the turtle-specific body plan.</title>
        <authorList>
            <person name="Wang Z."/>
            <person name="Pascual-Anaya J."/>
            <person name="Zadissa A."/>
            <person name="Li W."/>
            <person name="Niimura Y."/>
            <person name="Huang Z."/>
            <person name="Li C."/>
            <person name="White S."/>
            <person name="Xiong Z."/>
            <person name="Fang D."/>
            <person name="Wang B."/>
            <person name="Ming Y."/>
            <person name="Chen Y."/>
            <person name="Zheng Y."/>
            <person name="Kuraku S."/>
            <person name="Pignatelli M."/>
            <person name="Herrero J."/>
            <person name="Beal K."/>
            <person name="Nozawa M."/>
            <person name="Li Q."/>
            <person name="Wang J."/>
            <person name="Zhang H."/>
            <person name="Yu L."/>
            <person name="Shigenobu S."/>
            <person name="Wang J."/>
            <person name="Liu J."/>
            <person name="Flicek P."/>
            <person name="Searle S."/>
            <person name="Wang J."/>
            <person name="Kuratani S."/>
            <person name="Yin Y."/>
            <person name="Aken B."/>
            <person name="Zhang G."/>
            <person name="Irie N."/>
        </authorList>
    </citation>
    <scope>NUCLEOTIDE SEQUENCE [LARGE SCALE GENOMIC DNA]</scope>
</reference>
<sequence length="255" mass="28077">MTDTQAAVVVTQAVEDTVRMTGCGSCGMYMILEGVPEKSLVCMKCLIELTEEKIRGLEMQVETLVEFTTGFERMMEQRYKEAEEKSSDLQMEAGPKNSEGILLGCVYIMKLGRSYRSRFLEISFIQSIVYVHTKCIKSAECILTTVVSIDLQNGALWMPYHGKHGARSAQLTVTAALVSWVLLSADGAVGLLSVIIHRFCCNSALLLRSDELGGSVLILLGAVQLLTIVICFNSAFLQTSYHGKHGARCCQQMVQ</sequence>
<feature type="transmembrane region" description="Helical" evidence="1">
    <location>
        <begin position="216"/>
        <end position="237"/>
    </location>
</feature>
<proteinExistence type="predicted"/>
<evidence type="ECO:0000256" key="1">
    <source>
        <dbReference type="SAM" id="Phobius"/>
    </source>
</evidence>
<dbReference type="AlphaFoldDB" id="M7BRF7"/>
<name>M7BRF7_CHEMY</name>
<dbReference type="Proteomes" id="UP000031443">
    <property type="component" value="Unassembled WGS sequence"/>
</dbReference>
<evidence type="ECO:0000313" key="3">
    <source>
        <dbReference type="Proteomes" id="UP000031443"/>
    </source>
</evidence>
<dbReference type="EMBL" id="KB520249">
    <property type="protein sequence ID" value="EMP38295.1"/>
    <property type="molecule type" value="Genomic_DNA"/>
</dbReference>
<keyword evidence="1" id="KW-1133">Transmembrane helix</keyword>
<protein>
    <submittedName>
        <fullName evidence="2">Uncharacterized protein</fullName>
    </submittedName>
</protein>
<accession>M7BRF7</accession>
<keyword evidence="3" id="KW-1185">Reference proteome</keyword>
<evidence type="ECO:0000313" key="2">
    <source>
        <dbReference type="EMBL" id="EMP38295.1"/>
    </source>
</evidence>
<feature type="transmembrane region" description="Helical" evidence="1">
    <location>
        <begin position="171"/>
        <end position="196"/>
    </location>
</feature>